<feature type="region of interest" description="Disordered" evidence="2">
    <location>
        <begin position="146"/>
        <end position="175"/>
    </location>
</feature>
<dbReference type="RefSeq" id="XP_035686328.1">
    <property type="nucleotide sequence ID" value="XM_035830435.1"/>
</dbReference>
<feature type="compositionally biased region" description="Basic and acidic residues" evidence="2">
    <location>
        <begin position="739"/>
        <end position="751"/>
    </location>
</feature>
<keyword evidence="1" id="KW-0675">Receptor</keyword>
<evidence type="ECO:0000256" key="1">
    <source>
        <dbReference type="RuleBase" id="RU367033"/>
    </source>
</evidence>
<feature type="compositionally biased region" description="Polar residues" evidence="2">
    <location>
        <begin position="800"/>
        <end position="812"/>
    </location>
</feature>
<keyword evidence="1" id="KW-0217">Developmental protein</keyword>
<name>A0A9J7LPW8_BRAFL</name>
<comment type="similarity">
    <text evidence="1">Belongs to the unc-5 family.</text>
</comment>
<gene>
    <name evidence="4" type="primary">LOC118422717</name>
</gene>
<feature type="compositionally biased region" description="Polar residues" evidence="2">
    <location>
        <begin position="285"/>
        <end position="296"/>
    </location>
</feature>
<proteinExistence type="inferred from homology"/>
<feature type="region of interest" description="Disordered" evidence="2">
    <location>
        <begin position="66"/>
        <end position="104"/>
    </location>
</feature>
<dbReference type="GeneID" id="118422717"/>
<accession>A0A9J7LPW8</accession>
<feature type="compositionally biased region" description="Basic and acidic residues" evidence="2">
    <location>
        <begin position="980"/>
        <end position="1020"/>
    </location>
</feature>
<protein>
    <recommendedName>
        <fullName evidence="1">Netrin receptor UNC5</fullName>
    </recommendedName>
</protein>
<reference evidence="3" key="1">
    <citation type="journal article" date="2020" name="Nat. Ecol. Evol.">
        <title>Deeply conserved synteny resolves early events in vertebrate evolution.</title>
        <authorList>
            <person name="Simakov O."/>
            <person name="Marletaz F."/>
            <person name="Yue J.X."/>
            <person name="O'Connell B."/>
            <person name="Jenkins J."/>
            <person name="Brandt A."/>
            <person name="Calef R."/>
            <person name="Tung C.H."/>
            <person name="Huang T.K."/>
            <person name="Schmutz J."/>
            <person name="Satoh N."/>
            <person name="Yu J.K."/>
            <person name="Putnam N.H."/>
            <person name="Green R.E."/>
            <person name="Rokhsar D.S."/>
        </authorList>
    </citation>
    <scope>NUCLEOTIDE SEQUENCE [LARGE SCALE GENOMIC DNA]</scope>
    <source>
        <strain evidence="3">S238N-H82</strain>
    </source>
</reference>
<dbReference type="PANTHER" id="PTHR12582:SF41">
    <property type="entry name" value="UNC5C-LIKE PROTEIN"/>
    <property type="match status" value="1"/>
</dbReference>
<dbReference type="Gene3D" id="2.60.220.30">
    <property type="match status" value="1"/>
</dbReference>
<reference evidence="4" key="2">
    <citation type="submission" date="2025-08" db="UniProtKB">
        <authorList>
            <consortium name="RefSeq"/>
        </authorList>
    </citation>
    <scope>IDENTIFICATION</scope>
    <source>
        <strain evidence="4">S238N-H82</strain>
        <tissue evidence="4">Testes</tissue>
    </source>
</reference>
<sequence>MSRRKYNFTIDHSKGVKSGAVTFIKHQPLIIVDGPGEDSPEEDCPHHLERSDSGVSDVAMTVNRLMPTETGTPSDPEGACSNHHDQRESGIFEGDGDLARPDTDCNRLSTLSTDSGRPSSMEGILDNILPLHERTHNATEEEWEGMALRTSKQGEHDRDSANNTDAPAAKGEATEQIAELAKKPWRFSKLECSRPRRYSGSPNPSLPPLDNELKDSNLDNLDHMMPRIGSGARTKGQECLKIPPQDQSSDSQTVQQLGTSLPSDDLMTDCASPGVDPPFEENENINDGQDTLTTRDTIPEPATGDSHGTEHGGHDAEDMTYGRITKTWDHDDSCVIMPVYDARGKFSHTGGCLELRYGRTTVRLDVPAGAVPRGEAMELFIRVLPSRGRVEPTAVFCGPHGTVFETHVTLSYSTDDDGGKAAVQGFVTPTDFGDPTRWHDIGDDPDTSFKAEDGMHHFMLKHFTGLTNGANSATKRTNPQQQDHIIKTFHLYHDYQVFQADGKRMTFLILRLYIADEDQAENIKASEKNLGGRLCDAPRCLTFTVDNDNPLQINLTHPFEHAWNFVGPHLQTMDIRTIRGTRLTSCQFRMSSAHSAAAHCNVELSQPGNSSDTLGVNIVPPQQLQCCCQGRPNRQLEYERHCHNNTGYEESDPEDHLQGAVGGYLTASNLPVSQCAEETGSVQQDGKHPVEDACPCQNCQVHMEGQSCPTEDTYMGCHLCTEESSSQTSVPTYPGTASEEPHLKLSTEESRSPTLMPTHTGTTPGQPHTHLCTEESSSPTSRPTQPGTAPEQPHTHLCTERSSPTSRPTNPGSIPEQPHAQLSQSHQTGLSTEVPEHHLSVQLASTNQPAQECSPLVPMASHHPSEHPEGSQQNSPWQGAVANPLVPPHQPGNKVHKLLKKLNLGARFAQKLSDTVRKPKTKSKPSKEQASPDVLEAGTEDETKGANSRDTHLPDQEATQATQKKKDSAYISGVPEESEGGERFDPPEDYQHLRDWQRDSGVHGEEKQSQDEGEAEDLHGRIGNSLKPIGDIDSGNPFPLEEVGHTSSAGEEQAVVIRRGADTEKGERESGYTSGVPSMCADDPEVS</sequence>
<feature type="compositionally biased region" description="Basic and acidic residues" evidence="2">
    <location>
        <begin position="211"/>
        <end position="225"/>
    </location>
</feature>
<dbReference type="OMA" id="WRFSKLE"/>
<feature type="region of interest" description="Disordered" evidence="2">
    <location>
        <begin position="193"/>
        <end position="317"/>
    </location>
</feature>
<dbReference type="InterPro" id="IPR037936">
    <property type="entry name" value="UNC5A-D"/>
</dbReference>
<dbReference type="PANTHER" id="PTHR12582">
    <property type="entry name" value="NETRIN RECEPTOR UNC5"/>
    <property type="match status" value="1"/>
</dbReference>
<dbReference type="GO" id="GO:0005886">
    <property type="term" value="C:plasma membrane"/>
    <property type="evidence" value="ECO:0007669"/>
    <property type="project" value="UniProtKB-SubCell"/>
</dbReference>
<feature type="region of interest" description="Disordered" evidence="2">
    <location>
        <begin position="725"/>
        <end position="832"/>
    </location>
</feature>
<feature type="compositionally biased region" description="Basic and acidic residues" evidence="2">
    <location>
        <begin position="1059"/>
        <end position="1070"/>
    </location>
</feature>
<organism evidence="3 4">
    <name type="scientific">Branchiostoma floridae</name>
    <name type="common">Florida lancelet</name>
    <name type="synonym">Amphioxus</name>
    <dbReference type="NCBI Taxonomy" id="7739"/>
    <lineage>
        <taxon>Eukaryota</taxon>
        <taxon>Metazoa</taxon>
        <taxon>Chordata</taxon>
        <taxon>Cephalochordata</taxon>
        <taxon>Leptocardii</taxon>
        <taxon>Amphioxiformes</taxon>
        <taxon>Branchiostomatidae</taxon>
        <taxon>Branchiostoma</taxon>
    </lineage>
</organism>
<feature type="region of interest" description="Disordered" evidence="2">
    <location>
        <begin position="844"/>
        <end position="893"/>
    </location>
</feature>
<evidence type="ECO:0000313" key="3">
    <source>
        <dbReference type="Proteomes" id="UP000001554"/>
    </source>
</evidence>
<dbReference type="GO" id="GO:0005042">
    <property type="term" value="F:netrin receptor activity"/>
    <property type="evidence" value="ECO:0007669"/>
    <property type="project" value="UniProtKB-UniRule"/>
</dbReference>
<feature type="compositionally biased region" description="Basic and acidic residues" evidence="2">
    <location>
        <begin position="941"/>
        <end position="955"/>
    </location>
</feature>
<dbReference type="AlphaFoldDB" id="A0A9J7LPW8"/>
<evidence type="ECO:0000313" key="4">
    <source>
        <dbReference type="RefSeq" id="XP_035686328.1"/>
    </source>
</evidence>
<comment type="function">
    <text evidence="1">Receptor for netrin required for axon guidance. Mediates axon repulsion of neuronal growth cones in the developing nervous system upon ligand binding.</text>
</comment>
<feature type="compositionally biased region" description="Polar residues" evidence="2">
    <location>
        <begin position="253"/>
        <end position="262"/>
    </location>
</feature>
<feature type="compositionally biased region" description="Basic and acidic residues" evidence="2">
    <location>
        <begin position="307"/>
        <end position="317"/>
    </location>
</feature>
<feature type="compositionally biased region" description="Polar residues" evidence="2">
    <location>
        <begin position="820"/>
        <end position="831"/>
    </location>
</feature>
<evidence type="ECO:0000256" key="2">
    <source>
        <dbReference type="SAM" id="MobiDB-lite"/>
    </source>
</evidence>
<feature type="region of interest" description="Disordered" evidence="2">
    <location>
        <begin position="910"/>
        <end position="1087"/>
    </location>
</feature>
<dbReference type="KEGG" id="bfo:118422717"/>
<dbReference type="Proteomes" id="UP000001554">
    <property type="component" value="Chromosome 9"/>
</dbReference>
<comment type="subcellular location">
    <subcellularLocation>
        <location evidence="1">Cell membrane</location>
        <topology evidence="1">Single-pass type I membrane protein</topology>
    </subcellularLocation>
</comment>
<feature type="compositionally biased region" description="Low complexity" evidence="2">
    <location>
        <begin position="757"/>
        <end position="788"/>
    </location>
</feature>
<keyword evidence="3" id="KW-1185">Reference proteome</keyword>
<keyword evidence="1" id="KW-0393">Immunoglobulin domain</keyword>
<dbReference type="OrthoDB" id="10033456at2759"/>
<feature type="compositionally biased region" description="Low complexity" evidence="2">
    <location>
        <begin position="243"/>
        <end position="252"/>
    </location>
</feature>